<keyword evidence="3 5" id="KW-0560">Oxidoreductase</keyword>
<keyword evidence="2 5" id="KW-0274">FAD</keyword>
<keyword evidence="5" id="KW-0521">NADP</keyword>
<evidence type="ECO:0000313" key="7">
    <source>
        <dbReference type="EMBL" id="MBD3919659.1"/>
    </source>
</evidence>
<protein>
    <recommendedName>
        <fullName evidence="5">Flavin-dependent monooxygenase</fullName>
    </recommendedName>
    <alternativeName>
        <fullName evidence="5">TetX monooxygenase</fullName>
        <shortName evidence="5">TetX</shortName>
        <ecNumber evidence="5">1.14.13.-</ecNumber>
    </alternativeName>
</protein>
<reference evidence="7 8" key="1">
    <citation type="submission" date="2020-09" db="EMBL/GenBank/DDBJ databases">
        <title>Paenibacillus sp. strain PR3 16S rRNA gene Genome sequencing and assembly.</title>
        <authorList>
            <person name="Kim J."/>
        </authorList>
    </citation>
    <scope>NUCLEOTIDE SEQUENCE [LARGE SCALE GENOMIC DNA]</scope>
    <source>
        <strain evidence="7 8">PR3</strain>
    </source>
</reference>
<keyword evidence="4 5" id="KW-0503">Monooxygenase</keyword>
<feature type="binding site" evidence="5">
    <location>
        <position position="308"/>
    </location>
    <ligand>
        <name>FAD</name>
        <dbReference type="ChEBI" id="CHEBI:57692"/>
    </ligand>
</feature>
<comment type="domain">
    <text evidence="5">Consists of an N-terminal FAD-binding domain with a Rossman fold and a C-terminal substrate-binding domain.</text>
</comment>
<feature type="domain" description="FAD-binding" evidence="6">
    <location>
        <begin position="14"/>
        <end position="352"/>
    </location>
</feature>
<feature type="binding site" evidence="5">
    <location>
        <position position="114"/>
    </location>
    <ligand>
        <name>FAD</name>
        <dbReference type="ChEBI" id="CHEBI:57692"/>
    </ligand>
</feature>
<dbReference type="InterPro" id="IPR036188">
    <property type="entry name" value="FAD/NAD-bd_sf"/>
</dbReference>
<evidence type="ECO:0000256" key="5">
    <source>
        <dbReference type="HAMAP-Rule" id="MF_00845"/>
    </source>
</evidence>
<organism evidence="7 8">
    <name type="scientific">Paenibacillus terricola</name>
    <dbReference type="NCBI Taxonomy" id="2763503"/>
    <lineage>
        <taxon>Bacteria</taxon>
        <taxon>Bacillati</taxon>
        <taxon>Bacillota</taxon>
        <taxon>Bacilli</taxon>
        <taxon>Bacillales</taxon>
        <taxon>Paenibacillaceae</taxon>
        <taxon>Paenibacillus</taxon>
    </lineage>
</organism>
<keyword evidence="5" id="KW-0963">Cytoplasm</keyword>
<gene>
    <name evidence="7" type="ORF">H8B09_12920</name>
</gene>
<evidence type="ECO:0000256" key="2">
    <source>
        <dbReference type="ARBA" id="ARBA00022827"/>
    </source>
</evidence>
<evidence type="ECO:0000256" key="1">
    <source>
        <dbReference type="ARBA" id="ARBA00022630"/>
    </source>
</evidence>
<evidence type="ECO:0000256" key="4">
    <source>
        <dbReference type="ARBA" id="ARBA00023033"/>
    </source>
</evidence>
<dbReference type="InterPro" id="IPR043683">
    <property type="entry name" value="TetX_monooxygenase"/>
</dbReference>
<sequence length="397" mass="43860">MTTIVQQQVLNKRIAIIGGGPGGLTLALILQKNGIDAVVYEREPHDTNRERGGSLDIHEESGQMALKEAGLYEQFQALARYEGEDFRLFDKSGKLYMDEVAEGDAQGARPEIDRGVLCDMLLKALNPNAIRYGYKLIEAVPLENGQHELRFENGQIDVVDLVVGADGAFSQVRPLLTDAVATYSGITMVELNIPDVANAHPDLAALNARGKMFALADHKAIMGQLNGNGSLKVYLCFNAERDWLDTCGIDLIDVEAAKAQLLGYFEDWDPSLQKYIRYASHNMIGRRIYMLPVGHQWECRSGVTLIGDAAHLMSPFAGEGVNMAMQDAAELALAIVRHGSELDEAIAEYEHNMYRYSSESAMQSGENLAIIFGEDAALRLKEQFDRIYLEFVQQANA</sequence>
<comment type="subcellular location">
    <subcellularLocation>
        <location evidence="5">Cytoplasm</location>
    </subcellularLocation>
</comment>
<evidence type="ECO:0000313" key="8">
    <source>
        <dbReference type="Proteomes" id="UP000609346"/>
    </source>
</evidence>
<feature type="binding site" evidence="5">
    <location>
        <position position="56"/>
    </location>
    <ligand>
        <name>FAD</name>
        <dbReference type="ChEBI" id="CHEBI:57692"/>
    </ligand>
</feature>
<dbReference type="HAMAP" id="MF_00845">
    <property type="entry name" value="TetX_monooxygenase"/>
    <property type="match status" value="1"/>
</dbReference>
<proteinExistence type="inferred from homology"/>
<accession>A0ABR8MUL5</accession>
<comment type="function">
    <text evidence="5">An FAD-requiring monooxygenase active on some tetracycline antibiotic derivatives, which leads to their inactivation. Hydroxylates carbon 11a of tetracycline and some analogs.</text>
</comment>
<dbReference type="InterPro" id="IPR002938">
    <property type="entry name" value="FAD-bd"/>
</dbReference>
<comment type="similarity">
    <text evidence="5">Belongs to the aromatic-ring hydroxylase family. TetX subfamily.</text>
</comment>
<keyword evidence="5" id="KW-0547">Nucleotide-binding</keyword>
<comment type="subunit">
    <text evidence="5">Monomer.</text>
</comment>
<dbReference type="RefSeq" id="WP_191203958.1">
    <property type="nucleotide sequence ID" value="NZ_JACXZA010000003.1"/>
</dbReference>
<dbReference type="SUPFAM" id="SSF51905">
    <property type="entry name" value="FAD/NAD(P)-binding domain"/>
    <property type="match status" value="1"/>
</dbReference>
<comment type="caution">
    <text evidence="7">The sequence shown here is derived from an EMBL/GenBank/DDBJ whole genome shotgun (WGS) entry which is preliminary data.</text>
</comment>
<dbReference type="EMBL" id="JACXZA010000003">
    <property type="protein sequence ID" value="MBD3919659.1"/>
    <property type="molecule type" value="Genomic_DNA"/>
</dbReference>
<dbReference type="PRINTS" id="PR00420">
    <property type="entry name" value="RNGMNOXGNASE"/>
</dbReference>
<dbReference type="Gene3D" id="3.50.50.60">
    <property type="entry name" value="FAD/NAD(P)-binding domain"/>
    <property type="match status" value="1"/>
</dbReference>
<dbReference type="PANTHER" id="PTHR46972">
    <property type="entry name" value="MONOOXYGENASE ASQM-RELATED"/>
    <property type="match status" value="1"/>
</dbReference>
<dbReference type="Proteomes" id="UP000609346">
    <property type="component" value="Unassembled WGS sequence"/>
</dbReference>
<evidence type="ECO:0000259" key="6">
    <source>
        <dbReference type="Pfam" id="PF01494"/>
    </source>
</evidence>
<feature type="binding site" evidence="5">
    <location>
        <position position="49"/>
    </location>
    <ligand>
        <name>NADPH</name>
        <dbReference type="ChEBI" id="CHEBI:57783"/>
    </ligand>
</feature>
<evidence type="ECO:0000256" key="3">
    <source>
        <dbReference type="ARBA" id="ARBA00023002"/>
    </source>
</evidence>
<name>A0ABR8MUL5_9BACL</name>
<comment type="catalytic activity">
    <reaction evidence="5">
        <text>a tetracycline + NADPH + O2 + H(+) = an 11a-hydroxytetracycline + NADP(+) + H2O</text>
        <dbReference type="Rhea" id="RHEA:61444"/>
        <dbReference type="ChEBI" id="CHEBI:15377"/>
        <dbReference type="ChEBI" id="CHEBI:15378"/>
        <dbReference type="ChEBI" id="CHEBI:15379"/>
        <dbReference type="ChEBI" id="CHEBI:57783"/>
        <dbReference type="ChEBI" id="CHEBI:58349"/>
        <dbReference type="ChEBI" id="CHEBI:144644"/>
        <dbReference type="ChEBI" id="CHEBI:144645"/>
    </reaction>
</comment>
<dbReference type="EC" id="1.14.13.-" evidence="5"/>
<dbReference type="GO" id="GO:0004497">
    <property type="term" value="F:monooxygenase activity"/>
    <property type="evidence" value="ECO:0007669"/>
    <property type="project" value="UniProtKB-KW"/>
</dbReference>
<comment type="cofactor">
    <cofactor evidence="5">
        <name>FAD</name>
        <dbReference type="ChEBI" id="CHEBI:57692"/>
    </cofactor>
</comment>
<keyword evidence="8" id="KW-1185">Reference proteome</keyword>
<dbReference type="PANTHER" id="PTHR46972:SF1">
    <property type="entry name" value="FAD DEPENDENT OXIDOREDUCTASE DOMAIN-CONTAINING PROTEIN"/>
    <property type="match status" value="1"/>
</dbReference>
<dbReference type="Pfam" id="PF01494">
    <property type="entry name" value="FAD_binding_3"/>
    <property type="match status" value="1"/>
</dbReference>
<keyword evidence="1 5" id="KW-0285">Flavoprotein</keyword>